<dbReference type="Pfam" id="PF11976">
    <property type="entry name" value="Rad60-SLD"/>
    <property type="match status" value="1"/>
</dbReference>
<evidence type="ECO:0000313" key="3">
    <source>
        <dbReference type="Proteomes" id="UP000316621"/>
    </source>
</evidence>
<reference evidence="2 3" key="1">
    <citation type="journal article" date="2018" name="Science">
        <title>The opium poppy genome and morphinan production.</title>
        <authorList>
            <person name="Guo L."/>
            <person name="Winzer T."/>
            <person name="Yang X."/>
            <person name="Li Y."/>
            <person name="Ning Z."/>
            <person name="He Z."/>
            <person name="Teodor R."/>
            <person name="Lu Y."/>
            <person name="Bowser T.A."/>
            <person name="Graham I.A."/>
            <person name="Ye K."/>
        </authorList>
    </citation>
    <scope>NUCLEOTIDE SEQUENCE [LARGE SCALE GENOMIC DNA]</scope>
    <source>
        <strain evidence="3">cv. HN1</strain>
        <tissue evidence="2">Leaves</tissue>
    </source>
</reference>
<dbReference type="InterPro" id="IPR029071">
    <property type="entry name" value="Ubiquitin-like_domsf"/>
</dbReference>
<evidence type="ECO:0000313" key="2">
    <source>
        <dbReference type="EMBL" id="RZC58103.1"/>
    </source>
</evidence>
<dbReference type="Gramene" id="RZC58103">
    <property type="protein sequence ID" value="RZC58103"/>
    <property type="gene ID" value="C5167_005407"/>
</dbReference>
<dbReference type="AlphaFoldDB" id="A0A4Y7JAG7"/>
<protein>
    <recommendedName>
        <fullName evidence="1">Rad60/SUMO-like domain-containing protein</fullName>
    </recommendedName>
</protein>
<name>A0A4Y7JAG7_PAPSO</name>
<accession>A0A4Y7JAG7</accession>
<gene>
    <name evidence="2" type="ORF">C5167_005407</name>
</gene>
<evidence type="ECO:0000259" key="1">
    <source>
        <dbReference type="Pfam" id="PF11976"/>
    </source>
</evidence>
<dbReference type="EMBL" id="CM010718">
    <property type="protein sequence ID" value="RZC58103.1"/>
    <property type="molecule type" value="Genomic_DNA"/>
</dbReference>
<dbReference type="PANTHER" id="PTHR47813">
    <property type="entry name" value="UBIQUITIN-LIKE SUPERFAMILY PROTEIN"/>
    <property type="match status" value="1"/>
</dbReference>
<feature type="domain" description="Rad60/SUMO-like" evidence="1">
    <location>
        <begin position="142"/>
        <end position="192"/>
    </location>
</feature>
<keyword evidence="3" id="KW-1185">Reference proteome</keyword>
<dbReference type="Gene3D" id="3.10.20.90">
    <property type="entry name" value="Phosphatidylinositol 3-kinase Catalytic Subunit, Chain A, domain 1"/>
    <property type="match status" value="1"/>
</dbReference>
<dbReference type="Proteomes" id="UP000316621">
    <property type="component" value="Chromosome 4"/>
</dbReference>
<organism evidence="2 3">
    <name type="scientific">Papaver somniferum</name>
    <name type="common">Opium poppy</name>
    <dbReference type="NCBI Taxonomy" id="3469"/>
    <lineage>
        <taxon>Eukaryota</taxon>
        <taxon>Viridiplantae</taxon>
        <taxon>Streptophyta</taxon>
        <taxon>Embryophyta</taxon>
        <taxon>Tracheophyta</taxon>
        <taxon>Spermatophyta</taxon>
        <taxon>Magnoliopsida</taxon>
        <taxon>Ranunculales</taxon>
        <taxon>Papaveraceae</taxon>
        <taxon>Papaveroideae</taxon>
        <taxon>Papaver</taxon>
    </lineage>
</organism>
<proteinExistence type="predicted"/>
<dbReference type="CDD" id="cd01763">
    <property type="entry name" value="Ubl_SUMO_like"/>
    <property type="match status" value="1"/>
</dbReference>
<dbReference type="PANTHER" id="PTHR47813:SF2">
    <property type="entry name" value="UBIQUITIN-LIKE SUPERFAMILY PROTEIN"/>
    <property type="match status" value="1"/>
</dbReference>
<dbReference type="InterPro" id="IPR022617">
    <property type="entry name" value="Rad60/SUMO-like_dom"/>
</dbReference>
<sequence>MEDKPEEEELEPLFHYSRVQPSTNYISLDDEGSDCEHVFKLSPKRRKKLVSDECLSDEKKVEVKNVIDLDDNEDDWLLPPPPVVSKSKAELENSTIKQLRLKKQELASFALSAGEVLEAVEDSAKKELSSSGTDAKTEQPPKDEKFEKFFKQYADKVKRDIQSLAFCFDGDKISPAETPASLGMEDDDIIEVHTADSARLCLCCDSKVHSANSLSSAHYRALLCEACGKAPASVNCLDHPLFMCANCDINLHTDEEKTIQHQKRVMTNYYGCPSAKDFAELWGYDFNQLHNNDNFDICSSQGLALSGSNTSTAYSSIPPPVCGAKFNSGSPNLNCKVFNNNRLLQDTRFVLQQILNLDKLQYAERNNVRTALYTGGNNSQGHPCDVLVHNRPYLQGLGNDLQQDSGSMNHHEIHGPSFTFPFSQLEHLTTTSSVGIAFQGDPSSQLWSQNMQDLGICEEIDCREFHDDLGIPDVDLTFQNYEDLFGEDHQTRDNLAVEISPTQPR</sequence>
<dbReference type="SUPFAM" id="SSF54236">
    <property type="entry name" value="Ubiquitin-like"/>
    <property type="match status" value="1"/>
</dbReference>